<dbReference type="InterPro" id="IPR029047">
    <property type="entry name" value="HSP70_peptide-bd_sf"/>
</dbReference>
<sequence>MSTVGFDFRNERCVVAVSKHSSIVCFDEEQCFLGVSGAATNTPNPKNSILLIMRSIIGRPFADLELQQDLQALPFSVTEGPDGFPLIHARYSCETKSFTPIQILGMVFSNMKRLAEMNLNASVVDCCIGIPVYFTDLQRRAVLEVAKIAGLNPVKLMHETTATALAYGMYETDLSENKQRNVAFVDIGRDSMQVCIAAFKEGEMKILAHSFDRSVGGRDFDEVLFHSFAEQLKSRYKIDAFQHAIACSKLRDACEKLKEVLRSNPEALLYVECLIDDKYVRGYMKRDEFEQITTPIVERVKKPLEEALLDAKFTVDDIYSVEVVGSESRVPAIINILTKFFGKEPMRTMNANECVSRGCALECARLSSNFKVKDLRKECDKGCVLDCAFFNPLFQVKEFQVQESFPFPIALQWKGPTQDSDNGKTENQSCLVFSKGNLIPSVKALTFYRTGTFNVDVLYADARELQAPSKISTFTAVTSRTHFDEVFRIHTGIRLILGNHGPT</sequence>
<dbReference type="GO" id="GO:0005829">
    <property type="term" value="C:cytosol"/>
    <property type="evidence" value="ECO:0007669"/>
    <property type="project" value="TreeGrafter"/>
</dbReference>
<evidence type="ECO:0000313" key="5">
    <source>
        <dbReference type="Proteomes" id="UP001172457"/>
    </source>
</evidence>
<dbReference type="Pfam" id="PF00012">
    <property type="entry name" value="HSP70"/>
    <property type="match status" value="1"/>
</dbReference>
<dbReference type="FunFam" id="3.30.30.30:FF:000005">
    <property type="entry name" value="Heat shock protein ssb1"/>
    <property type="match status" value="1"/>
</dbReference>
<gene>
    <name evidence="4" type="ORF">OSB04_030549</name>
</gene>
<dbReference type="SUPFAM" id="SSF53067">
    <property type="entry name" value="Actin-like ATPase domain"/>
    <property type="match status" value="2"/>
</dbReference>
<dbReference type="GO" id="GO:0005524">
    <property type="term" value="F:ATP binding"/>
    <property type="evidence" value="ECO:0007669"/>
    <property type="project" value="UniProtKB-KW"/>
</dbReference>
<protein>
    <submittedName>
        <fullName evidence="4">Uncharacterized protein</fullName>
    </submittedName>
</protein>
<dbReference type="Proteomes" id="UP001172457">
    <property type="component" value="Chromosome 8"/>
</dbReference>
<dbReference type="PANTHER" id="PTHR45639">
    <property type="entry name" value="HSC70CB, ISOFORM G-RELATED"/>
    <property type="match status" value="1"/>
</dbReference>
<proteinExistence type="predicted"/>
<evidence type="ECO:0000313" key="4">
    <source>
        <dbReference type="EMBL" id="KAJ9537816.1"/>
    </source>
</evidence>
<dbReference type="InterPro" id="IPR043129">
    <property type="entry name" value="ATPase_NBD"/>
</dbReference>
<keyword evidence="5" id="KW-1185">Reference proteome</keyword>
<dbReference type="GO" id="GO:0005788">
    <property type="term" value="C:endoplasmic reticulum lumen"/>
    <property type="evidence" value="ECO:0007669"/>
    <property type="project" value="UniProtKB-SubCell"/>
</dbReference>
<dbReference type="FunFam" id="3.30.420.40:FF:000171">
    <property type="entry name" value="Heat shock 70 kDa protein 4"/>
    <property type="match status" value="1"/>
</dbReference>
<evidence type="ECO:0000256" key="1">
    <source>
        <dbReference type="ARBA" id="ARBA00004319"/>
    </source>
</evidence>
<dbReference type="InterPro" id="IPR013126">
    <property type="entry name" value="Hsp_70_fam"/>
</dbReference>
<dbReference type="FunFam" id="3.90.640.10:FF:000004">
    <property type="entry name" value="Heat shock 70 kDa protein 4"/>
    <property type="match status" value="1"/>
</dbReference>
<name>A0AA38W796_9ASTR</name>
<dbReference type="PANTHER" id="PTHR45639:SF4">
    <property type="entry name" value="HSC70CB, ISOFORM G"/>
    <property type="match status" value="1"/>
</dbReference>
<dbReference type="EMBL" id="JARYMX010000008">
    <property type="protein sequence ID" value="KAJ9537816.1"/>
    <property type="molecule type" value="Genomic_DNA"/>
</dbReference>
<comment type="caution">
    <text evidence="4">The sequence shown here is derived from an EMBL/GenBank/DDBJ whole genome shotgun (WGS) entry which is preliminary data.</text>
</comment>
<dbReference type="AlphaFoldDB" id="A0AA38W796"/>
<dbReference type="Gene3D" id="3.30.420.40">
    <property type="match status" value="2"/>
</dbReference>
<organism evidence="4 5">
    <name type="scientific">Centaurea solstitialis</name>
    <name type="common">yellow star-thistle</name>
    <dbReference type="NCBI Taxonomy" id="347529"/>
    <lineage>
        <taxon>Eukaryota</taxon>
        <taxon>Viridiplantae</taxon>
        <taxon>Streptophyta</taxon>
        <taxon>Embryophyta</taxon>
        <taxon>Tracheophyta</taxon>
        <taxon>Spermatophyta</taxon>
        <taxon>Magnoliopsida</taxon>
        <taxon>eudicotyledons</taxon>
        <taxon>Gunneridae</taxon>
        <taxon>Pentapetalae</taxon>
        <taxon>asterids</taxon>
        <taxon>campanulids</taxon>
        <taxon>Asterales</taxon>
        <taxon>Asteraceae</taxon>
        <taxon>Carduoideae</taxon>
        <taxon>Cardueae</taxon>
        <taxon>Centaureinae</taxon>
        <taxon>Centaurea</taxon>
    </lineage>
</organism>
<keyword evidence="3" id="KW-0067">ATP-binding</keyword>
<evidence type="ECO:0000256" key="2">
    <source>
        <dbReference type="ARBA" id="ARBA00022741"/>
    </source>
</evidence>
<dbReference type="Gene3D" id="3.30.30.30">
    <property type="match status" value="1"/>
</dbReference>
<evidence type="ECO:0000256" key="3">
    <source>
        <dbReference type="ARBA" id="ARBA00022840"/>
    </source>
</evidence>
<dbReference type="GO" id="GO:0005634">
    <property type="term" value="C:nucleus"/>
    <property type="evidence" value="ECO:0007669"/>
    <property type="project" value="TreeGrafter"/>
</dbReference>
<accession>A0AA38W796</accession>
<dbReference type="Gene3D" id="3.90.640.10">
    <property type="entry name" value="Actin, Chain A, domain 4"/>
    <property type="match status" value="1"/>
</dbReference>
<dbReference type="PRINTS" id="PR00301">
    <property type="entry name" value="HEATSHOCK70"/>
</dbReference>
<dbReference type="GO" id="GO:0140662">
    <property type="term" value="F:ATP-dependent protein folding chaperone"/>
    <property type="evidence" value="ECO:0007669"/>
    <property type="project" value="InterPro"/>
</dbReference>
<reference evidence="4" key="1">
    <citation type="submission" date="2023-03" db="EMBL/GenBank/DDBJ databases">
        <title>Chromosome-scale reference genome and RAD-based genetic map of yellow starthistle (Centaurea solstitialis) reveal putative structural variation and QTLs associated with invader traits.</title>
        <authorList>
            <person name="Reatini B."/>
            <person name="Cang F.A."/>
            <person name="Jiang Q."/>
            <person name="Mckibben M.T.W."/>
            <person name="Barker M.S."/>
            <person name="Rieseberg L.H."/>
            <person name="Dlugosch K.M."/>
        </authorList>
    </citation>
    <scope>NUCLEOTIDE SEQUENCE</scope>
    <source>
        <strain evidence="4">CAN-66</strain>
        <tissue evidence="4">Leaf</tissue>
    </source>
</reference>
<comment type="subcellular location">
    <subcellularLocation>
        <location evidence="1">Endoplasmic reticulum lumen</location>
    </subcellularLocation>
</comment>
<keyword evidence="2" id="KW-0547">Nucleotide-binding</keyword>
<dbReference type="Gene3D" id="2.60.34.10">
    <property type="entry name" value="Substrate Binding Domain Of DNAk, Chain A, domain 1"/>
    <property type="match status" value="1"/>
</dbReference>